<dbReference type="Proteomes" id="UP000772812">
    <property type="component" value="Unassembled WGS sequence"/>
</dbReference>
<dbReference type="PANTHER" id="PTHR11274">
    <property type="entry name" value="RAD25/XP-B DNA REPAIR HELICASE"/>
    <property type="match status" value="1"/>
</dbReference>
<dbReference type="Pfam" id="PF00271">
    <property type="entry name" value="Helicase_C"/>
    <property type="match status" value="1"/>
</dbReference>
<dbReference type="CDD" id="cd17926">
    <property type="entry name" value="DEXHc_RE"/>
    <property type="match status" value="1"/>
</dbReference>
<dbReference type="SMART" id="SM00490">
    <property type="entry name" value="HELICc"/>
    <property type="match status" value="1"/>
</dbReference>
<dbReference type="Pfam" id="PF04851">
    <property type="entry name" value="ResIII"/>
    <property type="match status" value="1"/>
</dbReference>
<dbReference type="PROSITE" id="PS51192">
    <property type="entry name" value="HELICASE_ATP_BIND_1"/>
    <property type="match status" value="1"/>
</dbReference>
<accession>A0ABS1GJL1</accession>
<feature type="domain" description="Helicase C-terminal" evidence="6">
    <location>
        <begin position="506"/>
        <end position="659"/>
    </location>
</feature>
<evidence type="ECO:0000259" key="6">
    <source>
        <dbReference type="PROSITE" id="PS51194"/>
    </source>
</evidence>
<dbReference type="InterPro" id="IPR027417">
    <property type="entry name" value="P-loop_NTPase"/>
</dbReference>
<keyword evidence="3 7" id="KW-0347">Helicase</keyword>
<organism evidence="7 8">
    <name type="scientific">Persephonella atlantica</name>
    <dbReference type="NCBI Taxonomy" id="2699429"/>
    <lineage>
        <taxon>Bacteria</taxon>
        <taxon>Pseudomonadati</taxon>
        <taxon>Aquificota</taxon>
        <taxon>Aquificia</taxon>
        <taxon>Aquificales</taxon>
        <taxon>Hydrogenothermaceae</taxon>
        <taxon>Persephonella</taxon>
    </lineage>
</organism>
<reference evidence="7 8" key="1">
    <citation type="journal article" date="2021" name="Syst. Appl. Microbiol.">
        <title>Persephonella atlantica sp. nov.: How to adapt to physico-chemical gradients in high temperature hydrothermal habitats.</title>
        <authorList>
            <person name="Francois D.X."/>
            <person name="Godfroy A."/>
            <person name="Mathien C."/>
            <person name="Aube J."/>
            <person name="Cathalot C."/>
            <person name="Lesongeur F."/>
            <person name="L'Haridon S."/>
            <person name="Philippon X."/>
            <person name="Roussel E.G."/>
        </authorList>
    </citation>
    <scope>NUCLEOTIDE SEQUENCE [LARGE SCALE GENOMIC DNA]</scope>
    <source>
        <strain evidence="7 8">MO1340</strain>
    </source>
</reference>
<dbReference type="EMBL" id="JAACYA010000002">
    <property type="protein sequence ID" value="MBK3333129.1"/>
    <property type="molecule type" value="Genomic_DNA"/>
</dbReference>
<evidence type="ECO:0000256" key="4">
    <source>
        <dbReference type="ARBA" id="ARBA00022840"/>
    </source>
</evidence>
<dbReference type="InterPro" id="IPR050615">
    <property type="entry name" value="ATP-dep_DNA_Helicase"/>
</dbReference>
<dbReference type="InterPro" id="IPR014001">
    <property type="entry name" value="Helicase_ATP-bd"/>
</dbReference>
<dbReference type="PANTHER" id="PTHR11274:SF0">
    <property type="entry name" value="GENERAL TRANSCRIPTION AND DNA REPAIR FACTOR IIH HELICASE SUBUNIT XPB"/>
    <property type="match status" value="1"/>
</dbReference>
<evidence type="ECO:0000256" key="1">
    <source>
        <dbReference type="ARBA" id="ARBA00022741"/>
    </source>
</evidence>
<evidence type="ECO:0000313" key="8">
    <source>
        <dbReference type="Proteomes" id="UP000772812"/>
    </source>
</evidence>
<evidence type="ECO:0000256" key="3">
    <source>
        <dbReference type="ARBA" id="ARBA00022806"/>
    </source>
</evidence>
<keyword evidence="2" id="KW-0378">Hydrolase</keyword>
<evidence type="ECO:0000313" key="7">
    <source>
        <dbReference type="EMBL" id="MBK3333129.1"/>
    </source>
</evidence>
<evidence type="ECO:0000259" key="5">
    <source>
        <dbReference type="PROSITE" id="PS51192"/>
    </source>
</evidence>
<comment type="caution">
    <text evidence="7">The sequence shown here is derived from an EMBL/GenBank/DDBJ whole genome shotgun (WGS) entry which is preliminary data.</text>
</comment>
<feature type="domain" description="Helicase ATP-binding" evidence="5">
    <location>
        <begin position="257"/>
        <end position="425"/>
    </location>
</feature>
<keyword evidence="4" id="KW-0067">ATP-binding</keyword>
<dbReference type="InterPro" id="IPR001650">
    <property type="entry name" value="Helicase_C-like"/>
</dbReference>
<sequence>MTNMGLTKYNLPPFMNTSDNNLVEDFYIPLLKESIEYRRGVGFFSSGWFRMVSKGVIYLVENGGRLKIITSPILSKEDYEALITGSKARQDETLYISISNSIQDFRKSLEEDTLSAIAWMIADEILEIKFAVPRNKLTGDFHDKFGIFIDAEGNKVAFSGSPNESIQGFQNYESIKIFPSWRDPISQEIAEAEYNRFETLWYDEDPNLKVFSIPEAAKEEILKLRTKERPYKKEVILKAFKENKFPTPRNYQKEAVENWIKNGYKGLFEMATGTGKTLTSIFAINEYIKKKENVFIVVLVPFIHLVDQWEKDLKLLSENIVKCYGNKKNWLFDLKSKIILQNKNKIKNLIVISTIQTATKEEFIEAIHKSTVPNMIVVDECHYAGAPKYSKVLDPLFEARIGLSATPIRMWDEVGNIKIEDFFSKTVFKFPLEKAIKEGYLTPYEYHPILVELTDEEFREYEKYSEKLAKILSNDKLTDEEKEKKIERILIERANILNKARNKLFELNKLIKQFNSLKYSLFYCAPSQIEVVFDILRNENIVVSKFTAQESNEERKLILDKFTRGEIEAIVAMKCLDEGVDVPATKYAFLLASSTNTRQFIQRRGRILRKYPGKEKAFVYDFIAIPPIEVKITSHTRQIMRRELQRFREFADYALNKYQAKGKILEIARRYYLLDEV</sequence>
<dbReference type="SMART" id="SM00487">
    <property type="entry name" value="DEXDc"/>
    <property type="match status" value="1"/>
</dbReference>
<dbReference type="InterPro" id="IPR006935">
    <property type="entry name" value="Helicase/UvrB_N"/>
</dbReference>
<keyword evidence="1" id="KW-0547">Nucleotide-binding</keyword>
<name>A0ABS1GJL1_9AQUI</name>
<dbReference type="SUPFAM" id="SSF52540">
    <property type="entry name" value="P-loop containing nucleoside triphosphate hydrolases"/>
    <property type="match status" value="2"/>
</dbReference>
<protein>
    <submittedName>
        <fullName evidence="7">DEAD/DEAH box helicase family protein</fullName>
    </submittedName>
</protein>
<gene>
    <name evidence="7" type="ORF">GWK41_08605</name>
</gene>
<dbReference type="GO" id="GO:0004386">
    <property type="term" value="F:helicase activity"/>
    <property type="evidence" value="ECO:0007669"/>
    <property type="project" value="UniProtKB-KW"/>
</dbReference>
<evidence type="ECO:0000256" key="2">
    <source>
        <dbReference type="ARBA" id="ARBA00022801"/>
    </source>
</evidence>
<dbReference type="CDD" id="cd09179">
    <property type="entry name" value="PLDc_N_DEXD_a"/>
    <property type="match status" value="1"/>
</dbReference>
<proteinExistence type="predicted"/>
<dbReference type="PROSITE" id="PS51194">
    <property type="entry name" value="HELICASE_CTER"/>
    <property type="match status" value="1"/>
</dbReference>
<dbReference type="Gene3D" id="3.40.50.300">
    <property type="entry name" value="P-loop containing nucleotide triphosphate hydrolases"/>
    <property type="match status" value="2"/>
</dbReference>
<keyword evidence="8" id="KW-1185">Reference proteome</keyword>